<name>A0A1G2EV62_9BACT</name>
<feature type="transmembrane region" description="Helical" evidence="1">
    <location>
        <begin position="77"/>
        <end position="98"/>
    </location>
</feature>
<accession>A0A1G2EV62</accession>
<evidence type="ECO:0000256" key="1">
    <source>
        <dbReference type="SAM" id="Phobius"/>
    </source>
</evidence>
<organism evidence="2 3">
    <name type="scientific">Candidatus Niyogibacteria bacterium RIFCSPLOWO2_01_FULL_45_48</name>
    <dbReference type="NCBI Taxonomy" id="1801724"/>
    <lineage>
        <taxon>Bacteria</taxon>
        <taxon>Candidatus Niyogiibacteriota</taxon>
    </lineage>
</organism>
<gene>
    <name evidence="2" type="ORF">A2931_01355</name>
</gene>
<feature type="transmembrane region" description="Helical" evidence="1">
    <location>
        <begin position="21"/>
        <end position="40"/>
    </location>
</feature>
<keyword evidence="1" id="KW-0812">Transmembrane</keyword>
<dbReference type="Proteomes" id="UP000177486">
    <property type="component" value="Unassembled WGS sequence"/>
</dbReference>
<sequence length="119" mass="13632">MVTKIQNQVMKRVYAIWFFRSVFPYVFVEAAVFAAFLYLVGKYTFVEVVIDNSTRMLLANPSALLLYVSEAAINTKFVVQLSLVGATMAVILAFRNVLSAFIQLRIFREETNLKRGVFY</sequence>
<comment type="caution">
    <text evidence="2">The sequence shown here is derived from an EMBL/GenBank/DDBJ whole genome shotgun (WGS) entry which is preliminary data.</text>
</comment>
<evidence type="ECO:0000313" key="2">
    <source>
        <dbReference type="EMBL" id="OGZ29696.1"/>
    </source>
</evidence>
<dbReference type="EMBL" id="MHMQ01000033">
    <property type="protein sequence ID" value="OGZ29696.1"/>
    <property type="molecule type" value="Genomic_DNA"/>
</dbReference>
<dbReference type="AlphaFoldDB" id="A0A1G2EV62"/>
<evidence type="ECO:0000313" key="3">
    <source>
        <dbReference type="Proteomes" id="UP000177486"/>
    </source>
</evidence>
<protein>
    <submittedName>
        <fullName evidence="2">Uncharacterized protein</fullName>
    </submittedName>
</protein>
<reference evidence="2 3" key="1">
    <citation type="journal article" date="2016" name="Nat. Commun.">
        <title>Thousands of microbial genomes shed light on interconnected biogeochemical processes in an aquifer system.</title>
        <authorList>
            <person name="Anantharaman K."/>
            <person name="Brown C.T."/>
            <person name="Hug L.A."/>
            <person name="Sharon I."/>
            <person name="Castelle C.J."/>
            <person name="Probst A.J."/>
            <person name="Thomas B.C."/>
            <person name="Singh A."/>
            <person name="Wilkins M.J."/>
            <person name="Karaoz U."/>
            <person name="Brodie E.L."/>
            <person name="Williams K.H."/>
            <person name="Hubbard S.S."/>
            <person name="Banfield J.F."/>
        </authorList>
    </citation>
    <scope>NUCLEOTIDE SEQUENCE [LARGE SCALE GENOMIC DNA]</scope>
</reference>
<proteinExistence type="predicted"/>
<keyword evidence="1" id="KW-0472">Membrane</keyword>
<keyword evidence="1" id="KW-1133">Transmembrane helix</keyword>